<feature type="region of interest" description="Disordered" evidence="1">
    <location>
        <begin position="225"/>
        <end position="245"/>
    </location>
</feature>
<keyword evidence="3" id="KW-1185">Reference proteome</keyword>
<evidence type="ECO:0000256" key="1">
    <source>
        <dbReference type="SAM" id="MobiDB-lite"/>
    </source>
</evidence>
<sequence length="720" mass="73787">MKTQQASGTSASTRRSNATVSVAQAEAALIEHYPRLVRLAYVTLPAGLGKHRRAVAAHRLVQLALPTSPTPARQDGAYGVLRVRVLRGALEFGAQGRLRSALDAARMPRVVGLRVHPQAGGDGELALYRALAALPAPARAAYALMSAESLGEPDTRGVLEAAGVRDPREAVRAAAGVRIPVQARAGDGGTGAGSYGIGAAGATPGVVTGIVTGAGIDAGTDFGPDAGADPGFTGAGGARGRSAGVTAGPAAGRRLLASGEFDACTLQLRPTDLLRRRRRGRVGMTAAAALAVGALVFTVAGNGSSSPRYAASGAPAADPRTLDPEALVRVPATQWKATARLDYSAWPARGNRAKDSALLGRALSVWAHPGPSVDVSSTPGTARTAPTQPPQLLFAGDEDGATVVIFYDGLRVVRYAQPKTGSGRAALDFAQAENADLTTAAAVLVDRVNGNARFLIAPWVAQTGTRDLFKPDQTAVDLHRSSDGVTDPVPMPGADAPAGATGAAACGSTWPVMQLRSSTAIAEKHSFLLTDLGDLAPVHLTYTPPPAVGESEPPVEATGPKALVSWAHSACRLSELRGQGVRSVNDWEFADTELPEGAGQASWTCDRADTWRGPGIALVQFVPPAAKSDAPGTLAGQQADGNACSRFDQHVMAGVMWKSPADRWYLLAAGSRDTASIKATNGVDATADGAFLATPAPRGTRATLTGRLDNGKALAPLGGD</sequence>
<dbReference type="AlphaFoldDB" id="A0A1H5T6J7"/>
<dbReference type="RefSeq" id="WP_103883799.1">
    <property type="nucleotide sequence ID" value="NZ_FNVU01000001.1"/>
</dbReference>
<dbReference type="OrthoDB" id="3932808at2"/>
<name>A0A1H5T6J7_9ACTN</name>
<reference evidence="2 3" key="1">
    <citation type="submission" date="2016-10" db="EMBL/GenBank/DDBJ databases">
        <authorList>
            <person name="de Groot N.N."/>
        </authorList>
    </citation>
    <scope>NUCLEOTIDE SEQUENCE [LARGE SCALE GENOMIC DNA]</scope>
    <source>
        <strain evidence="2 3">CGMCC 4.2023</strain>
    </source>
</reference>
<dbReference type="Proteomes" id="UP000236754">
    <property type="component" value="Unassembled WGS sequence"/>
</dbReference>
<gene>
    <name evidence="2" type="ORF">SAMN05216223_101410</name>
</gene>
<protein>
    <submittedName>
        <fullName evidence="2">Uncharacterized protein</fullName>
    </submittedName>
</protein>
<proteinExistence type="predicted"/>
<organism evidence="2 3">
    <name type="scientific">Actinacidiphila yanglinensis</name>
    <dbReference type="NCBI Taxonomy" id="310779"/>
    <lineage>
        <taxon>Bacteria</taxon>
        <taxon>Bacillati</taxon>
        <taxon>Actinomycetota</taxon>
        <taxon>Actinomycetes</taxon>
        <taxon>Kitasatosporales</taxon>
        <taxon>Streptomycetaceae</taxon>
        <taxon>Actinacidiphila</taxon>
    </lineage>
</organism>
<accession>A0A1H5T6J7</accession>
<evidence type="ECO:0000313" key="2">
    <source>
        <dbReference type="EMBL" id="SEF58416.1"/>
    </source>
</evidence>
<dbReference type="EMBL" id="FNVU01000001">
    <property type="protein sequence ID" value="SEF58416.1"/>
    <property type="molecule type" value="Genomic_DNA"/>
</dbReference>
<evidence type="ECO:0000313" key="3">
    <source>
        <dbReference type="Proteomes" id="UP000236754"/>
    </source>
</evidence>